<sequence length="839" mass="97582">LERRFLYIYVMDRLLNMLDQKALMVETMKEVEEAASSALADKVQWDHNSLLGLSYEEKCNFLKLRELDFLNAIKRQLIKNRKLRFQKLKNEQKLNEEESKSTQPDSTIAISERNSTSSSDAVQLETDTKPQCSSAVEEVCQLINEGEILRKRNRDLQCLKSEVTTRLKFKKEKVDLFELYLEIRKRKNMLNLKKNQEKKANKSKVSYIGMQKMLILKSDSKLDLYLLEFCKSRQLTCRQRLMACVDKFDMLQKLNEEVELKLQQKKELSKQYADLLFEVQESKGWRNKGPLVSRMMRCIMGCREDLRNFLRSESKLKGEESELEDDIDPETPWLMKKEKIAMHGEKGNELSSVAFTVCLFDFNDMEISVVVIVSINFRRCPILIRERNENLNVVSPTELDTTNTRSNSSPSIPKETENFIDNFFKFYQKHLRLPRDAHLLEELQSIAFQQAKHRILVKKINGQLQNFFKLYPQFDDNSVNVDGNVGTFEVDEVGKESDWEKQSAEMNEENHLPTETVLSSDKVHVEDVEVVSDVQYEEGSSEEVDEEKIHEEEVYEEEDKDEEEVDEAEDDEIEVDEEYDEEEANFTLQLQGDSDFSDNNDRLLIDDSDENYHELEIASNQFMEMDEATGENWLLFIIFVRNVATADYPEASSAVENVAFVIEQNDNGEEVITLIDDTDEYVIDDSNNTQYDGQQYVYADSLCMLPDTGNAFHDYYVENQLEQPMPEYIEHYENEPMLFQAPDQLYCSDPMLSAGSDTLAYYESGLNDDVNLDQCYFETNNNAQYALFPNYNTDNSDGYAIDSQWVGAAAEEYLQQQYPDFGIIEEQSSESEEQDADQI</sequence>
<organism evidence="2 3">
    <name type="scientific">Trichinella britovi</name>
    <name type="common">Parasitic roundworm</name>
    <dbReference type="NCBI Taxonomy" id="45882"/>
    <lineage>
        <taxon>Eukaryota</taxon>
        <taxon>Metazoa</taxon>
        <taxon>Ecdysozoa</taxon>
        <taxon>Nematoda</taxon>
        <taxon>Enoplea</taxon>
        <taxon>Dorylaimia</taxon>
        <taxon>Trichinellida</taxon>
        <taxon>Trichinellidae</taxon>
        <taxon>Trichinella</taxon>
    </lineage>
</organism>
<dbReference type="OMA" id="GYYVENQ"/>
<feature type="compositionally biased region" description="Acidic residues" evidence="1">
    <location>
        <begin position="535"/>
        <end position="546"/>
    </location>
</feature>
<feature type="non-terminal residue" evidence="2">
    <location>
        <position position="1"/>
    </location>
</feature>
<feature type="region of interest" description="Disordered" evidence="1">
    <location>
        <begin position="93"/>
        <end position="123"/>
    </location>
</feature>
<feature type="compositionally biased region" description="Polar residues" evidence="1">
    <location>
        <begin position="102"/>
        <end position="121"/>
    </location>
</feature>
<feature type="region of interest" description="Disordered" evidence="1">
    <location>
        <begin position="535"/>
        <end position="582"/>
    </location>
</feature>
<protein>
    <recommendedName>
        <fullName evidence="4">Replicase polyprotein 1a</fullName>
    </recommendedName>
</protein>
<evidence type="ECO:0000313" key="3">
    <source>
        <dbReference type="Proteomes" id="UP000054653"/>
    </source>
</evidence>
<gene>
    <name evidence="2" type="ORF">T03_5028</name>
</gene>
<dbReference type="OrthoDB" id="5919834at2759"/>
<evidence type="ECO:0000313" key="2">
    <source>
        <dbReference type="EMBL" id="KRY49388.1"/>
    </source>
</evidence>
<name>A0A0V1CK62_TRIBR</name>
<dbReference type="Proteomes" id="UP000054653">
    <property type="component" value="Unassembled WGS sequence"/>
</dbReference>
<dbReference type="EMBL" id="JYDI01000178">
    <property type="protein sequence ID" value="KRY49388.1"/>
    <property type="molecule type" value="Genomic_DNA"/>
</dbReference>
<comment type="caution">
    <text evidence="2">The sequence shown here is derived from an EMBL/GenBank/DDBJ whole genome shotgun (WGS) entry which is preliminary data.</text>
</comment>
<evidence type="ECO:0000256" key="1">
    <source>
        <dbReference type="SAM" id="MobiDB-lite"/>
    </source>
</evidence>
<feature type="compositionally biased region" description="Acidic residues" evidence="1">
    <location>
        <begin position="553"/>
        <end position="582"/>
    </location>
</feature>
<evidence type="ECO:0008006" key="4">
    <source>
        <dbReference type="Google" id="ProtNLM"/>
    </source>
</evidence>
<reference evidence="2 3" key="1">
    <citation type="submission" date="2015-01" db="EMBL/GenBank/DDBJ databases">
        <title>Evolution of Trichinella species and genotypes.</title>
        <authorList>
            <person name="Korhonen P.K."/>
            <person name="Edoardo P."/>
            <person name="Giuseppe L.R."/>
            <person name="Gasser R.B."/>
        </authorList>
    </citation>
    <scope>NUCLEOTIDE SEQUENCE [LARGE SCALE GENOMIC DNA]</scope>
    <source>
        <strain evidence="2">ISS120</strain>
    </source>
</reference>
<dbReference type="AlphaFoldDB" id="A0A0V1CK62"/>
<proteinExistence type="predicted"/>
<dbReference type="STRING" id="45882.A0A0V1CK62"/>
<keyword evidence="3" id="KW-1185">Reference proteome</keyword>
<accession>A0A0V1CK62</accession>